<evidence type="ECO:0000256" key="14">
    <source>
        <dbReference type="ARBA" id="ARBA00033080"/>
    </source>
</evidence>
<comment type="pathway">
    <text evidence="2">Protein modification; protein glycosylation.</text>
</comment>
<comment type="catalytic activity">
    <reaction evidence="16">
        <text>L-seryl-[protein] + GDP-beta-L-fucose = 3-O-(alpha-L-fucosyl)-L-seryl-[protein] + GDP + H(+)</text>
        <dbReference type="Rhea" id="RHEA:63644"/>
        <dbReference type="Rhea" id="RHEA-COMP:9863"/>
        <dbReference type="Rhea" id="RHEA-COMP:17914"/>
        <dbReference type="ChEBI" id="CHEBI:15378"/>
        <dbReference type="ChEBI" id="CHEBI:29999"/>
        <dbReference type="ChEBI" id="CHEBI:57273"/>
        <dbReference type="ChEBI" id="CHEBI:58189"/>
        <dbReference type="ChEBI" id="CHEBI:189632"/>
        <dbReference type="EC" id="2.4.1.221"/>
    </reaction>
    <physiologicalReaction direction="left-to-right" evidence="16">
        <dbReference type="Rhea" id="RHEA:63645"/>
    </physiologicalReaction>
</comment>
<proteinExistence type="inferred from homology"/>
<dbReference type="Pfam" id="PF10250">
    <property type="entry name" value="O-FucT"/>
    <property type="match status" value="1"/>
</dbReference>
<dbReference type="EC" id="2.4.1.221" evidence="4"/>
<evidence type="ECO:0000256" key="6">
    <source>
        <dbReference type="ARBA" id="ARBA00022676"/>
    </source>
</evidence>
<reference evidence="20" key="1">
    <citation type="submission" date="2017-02" db="UniProtKB">
        <authorList>
            <consortium name="WormBaseParasite"/>
        </authorList>
    </citation>
    <scope>IDENTIFICATION</scope>
</reference>
<evidence type="ECO:0000256" key="10">
    <source>
        <dbReference type="ARBA" id="ARBA00023157"/>
    </source>
</evidence>
<evidence type="ECO:0000256" key="7">
    <source>
        <dbReference type="ARBA" id="ARBA00022679"/>
    </source>
</evidence>
<keyword evidence="7" id="KW-0808">Transferase</keyword>
<comment type="catalytic activity">
    <reaction evidence="15">
        <text>L-threonyl-[protein] + GDP-beta-L-fucose = 3-O-(alpha-L-fucosyl)-L-threonyl-[protein] + GDP + H(+)</text>
        <dbReference type="Rhea" id="RHEA:70491"/>
        <dbReference type="Rhea" id="RHEA-COMP:11060"/>
        <dbReference type="Rhea" id="RHEA-COMP:17915"/>
        <dbReference type="ChEBI" id="CHEBI:15378"/>
        <dbReference type="ChEBI" id="CHEBI:30013"/>
        <dbReference type="ChEBI" id="CHEBI:57273"/>
        <dbReference type="ChEBI" id="CHEBI:58189"/>
        <dbReference type="ChEBI" id="CHEBI:189631"/>
        <dbReference type="EC" id="2.4.1.221"/>
    </reaction>
    <physiologicalReaction direction="left-to-right" evidence="15">
        <dbReference type="Rhea" id="RHEA:70492"/>
    </physiologicalReaction>
</comment>
<dbReference type="PANTHER" id="PTHR21420:SF10">
    <property type="entry name" value="GDP-FUCOSE PROTEIN O-FUCOSYLTRANSFERASE 1"/>
    <property type="match status" value="1"/>
</dbReference>
<dbReference type="InterPro" id="IPR039922">
    <property type="entry name" value="POFUT1"/>
</dbReference>
<comment type="similarity">
    <text evidence="3">Belongs to the glycosyltransferase 65 family.</text>
</comment>
<evidence type="ECO:0000256" key="11">
    <source>
        <dbReference type="ARBA" id="ARBA00023180"/>
    </source>
</evidence>
<keyword evidence="13" id="KW-0119">Carbohydrate metabolism</keyword>
<evidence type="ECO:0000313" key="20">
    <source>
        <dbReference type="WBParaSite" id="ASIM_0000449001-mRNA-1"/>
    </source>
</evidence>
<evidence type="ECO:0000256" key="3">
    <source>
        <dbReference type="ARBA" id="ARBA00010626"/>
    </source>
</evidence>
<evidence type="ECO:0000256" key="8">
    <source>
        <dbReference type="ARBA" id="ARBA00022824"/>
    </source>
</evidence>
<keyword evidence="11" id="KW-0325">Glycoprotein</keyword>
<sequence length="174" mass="20166">MTFQMSFTNLLLSLLIYSSSEVIGAYEIDPKGYVVYCPCMGRFGNQVEQLLGSISFARALNRTLVLPPFIEYIRGQPKKMVDYDEYFQVEPFKQDSLRVILMRDFIQQIAPRIWPLNRRKVFCWSAHPSIYNKSLPSSCHAKEGNPFGPFWDYSGIDFIGDIYYGEEINEGFNL</sequence>
<evidence type="ECO:0000256" key="13">
    <source>
        <dbReference type="ARBA" id="ARBA00023277"/>
    </source>
</evidence>
<dbReference type="GO" id="GO:0006004">
    <property type="term" value="P:fucose metabolic process"/>
    <property type="evidence" value="ECO:0007669"/>
    <property type="project" value="UniProtKB-KW"/>
</dbReference>
<dbReference type="WBParaSite" id="ASIM_0000449001-mRNA-1">
    <property type="protein sequence ID" value="ASIM_0000449001-mRNA-1"/>
    <property type="gene ID" value="ASIM_0000449001"/>
</dbReference>
<dbReference type="GO" id="GO:0007219">
    <property type="term" value="P:Notch signaling pathway"/>
    <property type="evidence" value="ECO:0007669"/>
    <property type="project" value="UniProtKB-KW"/>
</dbReference>
<dbReference type="Gene3D" id="3.40.50.11340">
    <property type="match status" value="1"/>
</dbReference>
<accession>A0A0M3JA70</accession>
<gene>
    <name evidence="18" type="ORF">ASIM_LOCUS4301</name>
</gene>
<keyword evidence="8" id="KW-0256">Endoplasmic reticulum</keyword>
<comment type="subcellular location">
    <subcellularLocation>
        <location evidence="1">Endoplasmic reticulum</location>
    </subcellularLocation>
</comment>
<keyword evidence="6" id="KW-0328">Glycosyltransferase</keyword>
<protein>
    <recommendedName>
        <fullName evidence="5">GDP-fucose protein O-fucosyltransferase 1</fullName>
        <ecNumber evidence="4">2.4.1.221</ecNumber>
    </recommendedName>
    <alternativeName>
        <fullName evidence="14">Peptide-O-fucosyltransferase 1</fullName>
    </alternativeName>
</protein>
<evidence type="ECO:0000256" key="12">
    <source>
        <dbReference type="ARBA" id="ARBA00023253"/>
    </source>
</evidence>
<evidence type="ECO:0000313" key="18">
    <source>
        <dbReference type="EMBL" id="VDK23551.1"/>
    </source>
</evidence>
<dbReference type="EMBL" id="UYRR01007382">
    <property type="protein sequence ID" value="VDK23551.1"/>
    <property type="molecule type" value="Genomic_DNA"/>
</dbReference>
<dbReference type="OrthoDB" id="10050276at2759"/>
<feature type="chain" id="PRO_5043120821" description="GDP-fucose protein O-fucosyltransferase 1" evidence="17">
    <location>
        <begin position="21"/>
        <end position="174"/>
    </location>
</feature>
<keyword evidence="19" id="KW-1185">Reference proteome</keyword>
<feature type="signal peptide" evidence="17">
    <location>
        <begin position="1"/>
        <end position="20"/>
    </location>
</feature>
<dbReference type="GO" id="GO:0005783">
    <property type="term" value="C:endoplasmic reticulum"/>
    <property type="evidence" value="ECO:0007669"/>
    <property type="project" value="UniProtKB-SubCell"/>
</dbReference>
<reference evidence="18 19" key="2">
    <citation type="submission" date="2018-11" db="EMBL/GenBank/DDBJ databases">
        <authorList>
            <consortium name="Pathogen Informatics"/>
        </authorList>
    </citation>
    <scope>NUCLEOTIDE SEQUENCE [LARGE SCALE GENOMIC DNA]</scope>
</reference>
<dbReference type="UniPathway" id="UPA00378"/>
<evidence type="ECO:0000256" key="16">
    <source>
        <dbReference type="ARBA" id="ARBA00048647"/>
    </source>
</evidence>
<dbReference type="Proteomes" id="UP000267096">
    <property type="component" value="Unassembled WGS sequence"/>
</dbReference>
<organism evidence="20">
    <name type="scientific">Anisakis simplex</name>
    <name type="common">Herring worm</name>
    <dbReference type="NCBI Taxonomy" id="6269"/>
    <lineage>
        <taxon>Eukaryota</taxon>
        <taxon>Metazoa</taxon>
        <taxon>Ecdysozoa</taxon>
        <taxon>Nematoda</taxon>
        <taxon>Chromadorea</taxon>
        <taxon>Rhabditida</taxon>
        <taxon>Spirurina</taxon>
        <taxon>Ascaridomorpha</taxon>
        <taxon>Ascaridoidea</taxon>
        <taxon>Anisakidae</taxon>
        <taxon>Anisakis</taxon>
        <taxon>Anisakis simplex complex</taxon>
    </lineage>
</organism>
<keyword evidence="12" id="KW-0294">Fucose metabolism</keyword>
<evidence type="ECO:0000256" key="4">
    <source>
        <dbReference type="ARBA" id="ARBA00012196"/>
    </source>
</evidence>
<evidence type="ECO:0000256" key="17">
    <source>
        <dbReference type="SAM" id="SignalP"/>
    </source>
</evidence>
<name>A0A0M3JA70_ANISI</name>
<keyword evidence="9" id="KW-0914">Notch signaling pathway</keyword>
<dbReference type="PANTHER" id="PTHR21420">
    <property type="entry name" value="GDP-FUCOSE PROTEIN O-FUCOSYLTRANSFERASE 1"/>
    <property type="match status" value="1"/>
</dbReference>
<dbReference type="AlphaFoldDB" id="A0A0M3JA70"/>
<dbReference type="GO" id="GO:0046922">
    <property type="term" value="F:peptide-O-fucosyltransferase activity"/>
    <property type="evidence" value="ECO:0007669"/>
    <property type="project" value="UniProtKB-EC"/>
</dbReference>
<keyword evidence="17" id="KW-0732">Signal</keyword>
<evidence type="ECO:0000256" key="2">
    <source>
        <dbReference type="ARBA" id="ARBA00004922"/>
    </source>
</evidence>
<keyword evidence="10" id="KW-1015">Disulfide bond</keyword>
<evidence type="ECO:0000256" key="1">
    <source>
        <dbReference type="ARBA" id="ARBA00004240"/>
    </source>
</evidence>
<evidence type="ECO:0000256" key="5">
    <source>
        <dbReference type="ARBA" id="ARBA00021745"/>
    </source>
</evidence>
<evidence type="ECO:0000256" key="9">
    <source>
        <dbReference type="ARBA" id="ARBA00022976"/>
    </source>
</evidence>
<evidence type="ECO:0000256" key="15">
    <source>
        <dbReference type="ARBA" id="ARBA00047273"/>
    </source>
</evidence>
<dbReference type="InterPro" id="IPR019378">
    <property type="entry name" value="GDP-Fuc_O-FucTrfase"/>
</dbReference>
<evidence type="ECO:0000313" key="19">
    <source>
        <dbReference type="Proteomes" id="UP000267096"/>
    </source>
</evidence>